<name>A0A183HKK4_9BILA</name>
<reference evidence="1 2" key="2">
    <citation type="submission" date="2018-11" db="EMBL/GenBank/DDBJ databases">
        <authorList>
            <consortium name="Pathogen Informatics"/>
        </authorList>
    </citation>
    <scope>NUCLEOTIDE SEQUENCE [LARGE SCALE GENOMIC DNA]</scope>
</reference>
<dbReference type="EMBL" id="UZAJ01008759">
    <property type="protein sequence ID" value="VDO53651.1"/>
    <property type="molecule type" value="Genomic_DNA"/>
</dbReference>
<dbReference type="WBParaSite" id="OFLC_0000801501-mRNA-1">
    <property type="protein sequence ID" value="OFLC_0000801501-mRNA-1"/>
    <property type="gene ID" value="OFLC_0000801501"/>
</dbReference>
<sequence>MQLNLRIHGCEHGDHVSAVSNQPNERDRLKVVESCQRATADQRQALFRSAITRLQSPCIQYDDYSLSEHVLTVTEVSPYYEDFTGQ</sequence>
<gene>
    <name evidence="1" type="ORF">OFLC_LOCUS8016</name>
</gene>
<protein>
    <submittedName>
        <fullName evidence="3">Antibiotic biosynthesis monooxygenase</fullName>
    </submittedName>
</protein>
<evidence type="ECO:0000313" key="2">
    <source>
        <dbReference type="Proteomes" id="UP000267606"/>
    </source>
</evidence>
<proteinExistence type="predicted"/>
<accession>A0A183HKK4</accession>
<dbReference type="Proteomes" id="UP000267606">
    <property type="component" value="Unassembled WGS sequence"/>
</dbReference>
<keyword evidence="2" id="KW-1185">Reference proteome</keyword>
<dbReference type="AlphaFoldDB" id="A0A183HKK4"/>
<evidence type="ECO:0000313" key="1">
    <source>
        <dbReference type="EMBL" id="VDO53651.1"/>
    </source>
</evidence>
<reference evidence="3" key="1">
    <citation type="submission" date="2016-06" db="UniProtKB">
        <authorList>
            <consortium name="WormBaseParasite"/>
        </authorList>
    </citation>
    <scope>IDENTIFICATION</scope>
</reference>
<organism evidence="3">
    <name type="scientific">Onchocerca flexuosa</name>
    <dbReference type="NCBI Taxonomy" id="387005"/>
    <lineage>
        <taxon>Eukaryota</taxon>
        <taxon>Metazoa</taxon>
        <taxon>Ecdysozoa</taxon>
        <taxon>Nematoda</taxon>
        <taxon>Chromadorea</taxon>
        <taxon>Rhabditida</taxon>
        <taxon>Spirurina</taxon>
        <taxon>Spiruromorpha</taxon>
        <taxon>Filarioidea</taxon>
        <taxon>Onchocercidae</taxon>
        <taxon>Onchocerca</taxon>
    </lineage>
</organism>
<evidence type="ECO:0000313" key="3">
    <source>
        <dbReference type="WBParaSite" id="OFLC_0000801501-mRNA-1"/>
    </source>
</evidence>